<dbReference type="EC" id="5.4.2.10" evidence="12"/>
<dbReference type="RefSeq" id="WP_372391003.1">
    <property type="nucleotide sequence ID" value="NZ_JBGNYA010000001.1"/>
</dbReference>
<keyword evidence="6 12" id="KW-0413">Isomerase</keyword>
<dbReference type="Pfam" id="PF02879">
    <property type="entry name" value="PGM_PMM_II"/>
    <property type="match status" value="1"/>
</dbReference>
<reference evidence="12 13" key="1">
    <citation type="submission" date="2024-08" db="EMBL/GenBank/DDBJ databases">
        <title>Halobellus sp. MBLA0158 whole genome sequence.</title>
        <authorList>
            <person name="Hwang C.Y."/>
            <person name="Cho E.-S."/>
            <person name="Seo M.-J."/>
        </authorList>
    </citation>
    <scope>NUCLEOTIDE SEQUENCE [LARGE SCALE GENOMIC DNA]</scope>
    <source>
        <strain evidence="12 13">MBLA0158</strain>
    </source>
</reference>
<feature type="domain" description="Alpha-D-phosphohexomutase alpha/beta/alpha" evidence="9">
    <location>
        <begin position="2"/>
        <end position="128"/>
    </location>
</feature>
<dbReference type="InterPro" id="IPR016055">
    <property type="entry name" value="A-D-PHexomutase_a/b/a-I/II/III"/>
</dbReference>
<protein>
    <submittedName>
        <fullName evidence="12">Phosphoglucosamine mutase</fullName>
        <ecNumber evidence="12">5.4.2.10</ecNumber>
    </submittedName>
</protein>
<organism evidence="12 13">
    <name type="scientific">Halobellus rubicundus</name>
    <dbReference type="NCBI Taxonomy" id="2996466"/>
    <lineage>
        <taxon>Archaea</taxon>
        <taxon>Methanobacteriati</taxon>
        <taxon>Methanobacteriota</taxon>
        <taxon>Stenosarchaea group</taxon>
        <taxon>Halobacteria</taxon>
        <taxon>Halobacteriales</taxon>
        <taxon>Haloferacaceae</taxon>
        <taxon>Halobellus</taxon>
    </lineage>
</organism>
<evidence type="ECO:0000256" key="3">
    <source>
        <dbReference type="ARBA" id="ARBA00022553"/>
    </source>
</evidence>
<dbReference type="PRINTS" id="PR00509">
    <property type="entry name" value="PGMPMM"/>
</dbReference>
<keyword evidence="13" id="KW-1185">Reference proteome</keyword>
<dbReference type="Pfam" id="PF02878">
    <property type="entry name" value="PGM_PMM_I"/>
    <property type="match status" value="1"/>
</dbReference>
<dbReference type="SUPFAM" id="SSF55957">
    <property type="entry name" value="Phosphoglucomutase, C-terminal domain"/>
    <property type="match status" value="1"/>
</dbReference>
<dbReference type="PROSITE" id="PS00710">
    <property type="entry name" value="PGM_PMM"/>
    <property type="match status" value="1"/>
</dbReference>
<accession>A0ABD5MF66</accession>
<dbReference type="Pfam" id="PF02880">
    <property type="entry name" value="PGM_PMM_III"/>
    <property type="match status" value="1"/>
</dbReference>
<dbReference type="InterPro" id="IPR005845">
    <property type="entry name" value="A-D-PHexomutase_a/b/a-II"/>
</dbReference>
<dbReference type="PANTHER" id="PTHR43771">
    <property type="entry name" value="PHOSPHOMANNOMUTASE"/>
    <property type="match status" value="1"/>
</dbReference>
<gene>
    <name evidence="12" type="primary">glmM</name>
    <name evidence="12" type="ORF">OS889_14630</name>
</gene>
<dbReference type="CDD" id="cd03087">
    <property type="entry name" value="PGM_like1"/>
    <property type="match status" value="1"/>
</dbReference>
<evidence type="ECO:0000259" key="10">
    <source>
        <dbReference type="Pfam" id="PF02879"/>
    </source>
</evidence>
<evidence type="ECO:0000256" key="7">
    <source>
        <dbReference type="RuleBase" id="RU004326"/>
    </source>
</evidence>
<dbReference type="NCBIfam" id="TIGR03990">
    <property type="entry name" value="Arch_GlmM"/>
    <property type="match status" value="1"/>
</dbReference>
<dbReference type="SUPFAM" id="SSF53738">
    <property type="entry name" value="Phosphoglucomutase, first 3 domains"/>
    <property type="match status" value="3"/>
</dbReference>
<comment type="caution">
    <text evidence="12">The sequence shown here is derived from an EMBL/GenBank/DDBJ whole genome shotgun (WGS) entry which is preliminary data.</text>
</comment>
<evidence type="ECO:0000256" key="1">
    <source>
        <dbReference type="ARBA" id="ARBA00001946"/>
    </source>
</evidence>
<comment type="cofactor">
    <cofactor evidence="1">
        <name>Mg(2+)</name>
        <dbReference type="ChEBI" id="CHEBI:18420"/>
    </cofactor>
</comment>
<dbReference type="FunFam" id="3.40.120.10:FF:000001">
    <property type="entry name" value="Phosphoglucosamine mutase"/>
    <property type="match status" value="1"/>
</dbReference>
<keyword evidence="4 7" id="KW-0479">Metal-binding</keyword>
<dbReference type="Proteomes" id="UP001570511">
    <property type="component" value="Unassembled WGS sequence"/>
</dbReference>
<feature type="domain" description="Alpha-D-phosphohexomutase alpha/beta/alpha" evidence="11">
    <location>
        <begin position="250"/>
        <end position="355"/>
    </location>
</feature>
<evidence type="ECO:0000256" key="5">
    <source>
        <dbReference type="ARBA" id="ARBA00022842"/>
    </source>
</evidence>
<name>A0ABD5MF66_9EURY</name>
<keyword evidence="5 7" id="KW-0460">Magnesium</keyword>
<dbReference type="Gene3D" id="3.40.120.10">
    <property type="entry name" value="Alpha-D-Glucose-1,6-Bisphosphate, subunit A, domain 3"/>
    <property type="match status" value="3"/>
</dbReference>
<proteinExistence type="inferred from homology"/>
<dbReference type="GO" id="GO:0046872">
    <property type="term" value="F:metal ion binding"/>
    <property type="evidence" value="ECO:0007669"/>
    <property type="project" value="UniProtKB-KW"/>
</dbReference>
<comment type="similarity">
    <text evidence="2 7">Belongs to the phosphohexose mutase family.</text>
</comment>
<dbReference type="InterPro" id="IPR024086">
    <property type="entry name" value="GlmM_arc-type"/>
</dbReference>
<evidence type="ECO:0000313" key="13">
    <source>
        <dbReference type="Proteomes" id="UP001570511"/>
    </source>
</evidence>
<feature type="domain" description="Alpha-D-phosphohexomutase alpha/beta/alpha" evidence="10">
    <location>
        <begin position="163"/>
        <end position="245"/>
    </location>
</feature>
<dbReference type="InterPro" id="IPR005844">
    <property type="entry name" value="A-D-PHexomutase_a/b/a-I"/>
</dbReference>
<dbReference type="Pfam" id="PF00408">
    <property type="entry name" value="PGM_PMM_IV"/>
    <property type="match status" value="1"/>
</dbReference>
<keyword evidence="3" id="KW-0597">Phosphoprotein</keyword>
<evidence type="ECO:0000259" key="8">
    <source>
        <dbReference type="Pfam" id="PF00408"/>
    </source>
</evidence>
<evidence type="ECO:0000256" key="6">
    <source>
        <dbReference type="ARBA" id="ARBA00023235"/>
    </source>
</evidence>
<dbReference type="AlphaFoldDB" id="A0ABD5MF66"/>
<dbReference type="InterPro" id="IPR005846">
    <property type="entry name" value="A-D-PHexomutase_a/b/a-III"/>
</dbReference>
<dbReference type="InterPro" id="IPR005843">
    <property type="entry name" value="A-D-PHexomutase_C"/>
</dbReference>
<evidence type="ECO:0000259" key="11">
    <source>
        <dbReference type="Pfam" id="PF02880"/>
    </source>
</evidence>
<evidence type="ECO:0000256" key="4">
    <source>
        <dbReference type="ARBA" id="ARBA00022723"/>
    </source>
</evidence>
<feature type="domain" description="Alpha-D-phosphohexomutase C-terminal" evidence="8">
    <location>
        <begin position="366"/>
        <end position="431"/>
    </location>
</feature>
<sequence>MFGTSGIRGRVGSEVTAELALSVGRALASTGYERVVVGRDVRESGRMLERALVAGVTECGGDAIDVGVEPTPTIARYVGEVDADAGVAITASHNPPEDNGIKLWSPSGQAFDERKKREIAEAVEREAFDLADWDGVGERTAASDARERHAAVLREALTDAPIDELSVVVDVGNGTGRVTADVLDAVGCDIETLNGQRDGGFPGRPSEPTAENCATARVLVESIDADLGILHDGDADRMLAVDEEGAFVGGDALLALFGRREVGEGDRVAVPVDTSLAVADAVSERGGDVVYTPVGDVFVAERAAESGVVFGGEPSGAWIWPDETLCPDGPLAACRLAAVVADDGPLSALVDELPQYPIRRDAVRTERKGAVMDRVRGIADEEYAEVQTLDGVRIDTDRGWFLVRASGTEPLVRLTAEARDEDDADALFAEAKELVERASD</sequence>
<evidence type="ECO:0000256" key="2">
    <source>
        <dbReference type="ARBA" id="ARBA00010231"/>
    </source>
</evidence>
<dbReference type="PANTHER" id="PTHR43771:SF1">
    <property type="entry name" value="PHOSPHOMANNOMUTASE"/>
    <property type="match status" value="1"/>
</dbReference>
<dbReference type="InterPro" id="IPR016066">
    <property type="entry name" value="A-D-PHexomutase_CS"/>
</dbReference>
<dbReference type="Gene3D" id="3.30.310.50">
    <property type="entry name" value="Alpha-D-phosphohexomutase, C-terminal domain"/>
    <property type="match status" value="1"/>
</dbReference>
<dbReference type="InterPro" id="IPR005841">
    <property type="entry name" value="Alpha-D-phosphohexomutase_SF"/>
</dbReference>
<evidence type="ECO:0000313" key="12">
    <source>
        <dbReference type="EMBL" id="MFA1612231.1"/>
    </source>
</evidence>
<dbReference type="GO" id="GO:0008966">
    <property type="term" value="F:phosphoglucosamine mutase activity"/>
    <property type="evidence" value="ECO:0007669"/>
    <property type="project" value="UniProtKB-EC"/>
</dbReference>
<evidence type="ECO:0000259" key="9">
    <source>
        <dbReference type="Pfam" id="PF02878"/>
    </source>
</evidence>
<dbReference type="InterPro" id="IPR036900">
    <property type="entry name" value="A-D-PHexomutase_C_sf"/>
</dbReference>
<dbReference type="EMBL" id="JBGNYA010000001">
    <property type="protein sequence ID" value="MFA1612231.1"/>
    <property type="molecule type" value="Genomic_DNA"/>
</dbReference>